<gene>
    <name evidence="6" type="ORF">IMF26_02405</name>
</gene>
<keyword evidence="3" id="KW-0408">Iron</keyword>
<evidence type="ECO:0000256" key="3">
    <source>
        <dbReference type="ARBA" id="ARBA00023004"/>
    </source>
</evidence>
<dbReference type="EMBL" id="CP062796">
    <property type="protein sequence ID" value="QUL98944.1"/>
    <property type="molecule type" value="Genomic_DNA"/>
</dbReference>
<keyword evidence="1" id="KW-0949">S-adenosyl-L-methionine</keyword>
<dbReference type="AlphaFoldDB" id="A0AAT9LCY6"/>
<dbReference type="Gene3D" id="3.20.20.70">
    <property type="entry name" value="Aldolase class I"/>
    <property type="match status" value="1"/>
</dbReference>
<dbReference type="GO" id="GO:0051536">
    <property type="term" value="F:iron-sulfur cluster binding"/>
    <property type="evidence" value="ECO:0007669"/>
    <property type="project" value="UniProtKB-KW"/>
</dbReference>
<dbReference type="SFLD" id="SFLDS00029">
    <property type="entry name" value="Radical_SAM"/>
    <property type="match status" value="1"/>
</dbReference>
<evidence type="ECO:0000313" key="6">
    <source>
        <dbReference type="EMBL" id="QUL98944.1"/>
    </source>
</evidence>
<reference evidence="6" key="2">
    <citation type="journal article" date="2023" name="Biology">
        <title>Prokaryotic Life Associated with Coal-Fire Gas Vents Revealed by Metagenomics.</title>
        <authorList>
            <person name="Kadnikov V.V."/>
            <person name="Mardanov A.V."/>
            <person name="Beletsky A.V."/>
            <person name="Karnachuk O.V."/>
            <person name="Ravin N.V."/>
        </authorList>
    </citation>
    <scope>NUCLEOTIDE SEQUENCE</scope>
    <source>
        <strain evidence="6">Bu02</strain>
    </source>
</reference>
<name>A0AAT9LCY6_9FIRM</name>
<dbReference type="KEGG" id="fcz:IMF26_02405"/>
<dbReference type="PROSITE" id="PS51918">
    <property type="entry name" value="RADICAL_SAM"/>
    <property type="match status" value="1"/>
</dbReference>
<dbReference type="SUPFAM" id="SSF102114">
    <property type="entry name" value="Radical SAM enzymes"/>
    <property type="match status" value="1"/>
</dbReference>
<dbReference type="SFLD" id="SFLDG01098">
    <property type="entry name" value="Uncharacterised_Radical_SAM_Su"/>
    <property type="match status" value="1"/>
</dbReference>
<sequence>MTERFGVSAGTLSLLGLSRARNRELPTTAHFMVGERCIHSCAFCAQARDSKAPPHHLSRVTWPEKLWDEIETPLSRAIAGGLVKRVCIQTVETPGGTESALQLTRKVRSLSPDVQISICVAPESVSRVEAFFRAGASRVGLPVDAVTPETYRRVKGGDLERAWAVLEKASSLWPGRISTHFICGLGETEEEMVLALDRARTLGITVALFAFTPVKGTLMEHDAPPDVSSYRRVQIAAYFLKTGGSKDNIEFRDGKIVRISTDDPAFLGKLWEGKPFETSGCPDCNRPYYNERPGRLMMNFPRSLTEKEVRECIAESGLFRG</sequence>
<dbReference type="InterPro" id="IPR058240">
    <property type="entry name" value="rSAM_sf"/>
</dbReference>
<evidence type="ECO:0000256" key="4">
    <source>
        <dbReference type="ARBA" id="ARBA00023014"/>
    </source>
</evidence>
<keyword evidence="4" id="KW-0411">Iron-sulfur</keyword>
<protein>
    <submittedName>
        <fullName evidence="6">Radical SAM protein</fullName>
    </submittedName>
</protein>
<dbReference type="InterPro" id="IPR007197">
    <property type="entry name" value="rSAM"/>
</dbReference>
<evidence type="ECO:0000256" key="2">
    <source>
        <dbReference type="ARBA" id="ARBA00022723"/>
    </source>
</evidence>
<dbReference type="CDD" id="cd01335">
    <property type="entry name" value="Radical_SAM"/>
    <property type="match status" value="1"/>
</dbReference>
<keyword evidence="2" id="KW-0479">Metal-binding</keyword>
<proteinExistence type="predicted"/>
<reference evidence="6" key="1">
    <citation type="submission" date="2020-10" db="EMBL/GenBank/DDBJ databases">
        <authorList>
            <person name="Kadnikov V."/>
            <person name="Beletsky A.V."/>
            <person name="Mardanov A.V."/>
            <person name="Karnachuk O.V."/>
            <person name="Ravin N.V."/>
        </authorList>
    </citation>
    <scope>NUCLEOTIDE SEQUENCE</scope>
    <source>
        <strain evidence="6">Bu02</strain>
    </source>
</reference>
<dbReference type="GO" id="GO:0003824">
    <property type="term" value="F:catalytic activity"/>
    <property type="evidence" value="ECO:0007669"/>
    <property type="project" value="InterPro"/>
</dbReference>
<feature type="domain" description="Radical SAM core" evidence="5">
    <location>
        <begin position="23"/>
        <end position="245"/>
    </location>
</feature>
<organism evidence="6">
    <name type="scientific">Candidatus Fermentithermobacillus carboniphilus</name>
    <dbReference type="NCBI Taxonomy" id="3085328"/>
    <lineage>
        <taxon>Bacteria</taxon>
        <taxon>Bacillati</taxon>
        <taxon>Bacillota</taxon>
        <taxon>Candidatus Fermentithermobacillia</taxon>
        <taxon>Candidatus Fermentithermobacillales</taxon>
        <taxon>Candidatus Fermentithermobacillaceae</taxon>
        <taxon>Candidatus Fermentithermobacillus</taxon>
    </lineage>
</organism>
<dbReference type="InterPro" id="IPR006638">
    <property type="entry name" value="Elp3/MiaA/NifB-like_rSAM"/>
</dbReference>
<evidence type="ECO:0000259" key="5">
    <source>
        <dbReference type="PROSITE" id="PS51918"/>
    </source>
</evidence>
<dbReference type="InterPro" id="IPR013785">
    <property type="entry name" value="Aldolase_TIM"/>
</dbReference>
<dbReference type="SMART" id="SM00729">
    <property type="entry name" value="Elp3"/>
    <property type="match status" value="1"/>
</dbReference>
<dbReference type="Pfam" id="PF04055">
    <property type="entry name" value="Radical_SAM"/>
    <property type="match status" value="1"/>
</dbReference>
<accession>A0AAT9LCY6</accession>
<evidence type="ECO:0000256" key="1">
    <source>
        <dbReference type="ARBA" id="ARBA00022691"/>
    </source>
</evidence>
<dbReference type="GO" id="GO:0046872">
    <property type="term" value="F:metal ion binding"/>
    <property type="evidence" value="ECO:0007669"/>
    <property type="project" value="UniProtKB-KW"/>
</dbReference>